<reference evidence="1" key="1">
    <citation type="submission" date="2018-02" db="EMBL/GenBank/DDBJ databases">
        <title>Rhizophora mucronata_Transcriptome.</title>
        <authorList>
            <person name="Meera S.P."/>
            <person name="Sreeshan A."/>
            <person name="Augustine A."/>
        </authorList>
    </citation>
    <scope>NUCLEOTIDE SEQUENCE</scope>
    <source>
        <tissue evidence="1">Leaf</tissue>
    </source>
</reference>
<protein>
    <submittedName>
        <fullName evidence="1">Uncharacterized protein</fullName>
    </submittedName>
</protein>
<dbReference type="EMBL" id="GGEC01067278">
    <property type="protein sequence ID" value="MBX47762.1"/>
    <property type="molecule type" value="Transcribed_RNA"/>
</dbReference>
<accession>A0A2P2NZ81</accession>
<name>A0A2P2NZ81_RHIMU</name>
<dbReference type="AlphaFoldDB" id="A0A2P2NZ81"/>
<evidence type="ECO:0000313" key="1">
    <source>
        <dbReference type="EMBL" id="MBX47762.1"/>
    </source>
</evidence>
<proteinExistence type="predicted"/>
<sequence length="60" mass="6955">MAKRSSIGKRLSDITHSLPKLSARQEKYPQVSQSAEDFIDQLLKERAALLKLTEERKVEW</sequence>
<organism evidence="1">
    <name type="scientific">Rhizophora mucronata</name>
    <name type="common">Asiatic mangrove</name>
    <dbReference type="NCBI Taxonomy" id="61149"/>
    <lineage>
        <taxon>Eukaryota</taxon>
        <taxon>Viridiplantae</taxon>
        <taxon>Streptophyta</taxon>
        <taxon>Embryophyta</taxon>
        <taxon>Tracheophyta</taxon>
        <taxon>Spermatophyta</taxon>
        <taxon>Magnoliopsida</taxon>
        <taxon>eudicotyledons</taxon>
        <taxon>Gunneridae</taxon>
        <taxon>Pentapetalae</taxon>
        <taxon>rosids</taxon>
        <taxon>fabids</taxon>
        <taxon>Malpighiales</taxon>
        <taxon>Rhizophoraceae</taxon>
        <taxon>Rhizophora</taxon>
    </lineage>
</organism>